<dbReference type="AlphaFoldDB" id="A0A4R1B828"/>
<feature type="transmembrane region" description="Helical" evidence="1">
    <location>
        <begin position="112"/>
        <end position="131"/>
    </location>
</feature>
<dbReference type="Proteomes" id="UP000295334">
    <property type="component" value="Unassembled WGS sequence"/>
</dbReference>
<proteinExistence type="predicted"/>
<feature type="transmembrane region" description="Helical" evidence="1">
    <location>
        <begin position="230"/>
        <end position="249"/>
    </location>
</feature>
<keyword evidence="1" id="KW-1133">Transmembrane helix</keyword>
<evidence type="ECO:0000313" key="2">
    <source>
        <dbReference type="EMBL" id="TCJ12133.1"/>
    </source>
</evidence>
<feature type="transmembrane region" description="Helical" evidence="1">
    <location>
        <begin position="292"/>
        <end position="309"/>
    </location>
</feature>
<feature type="transmembrane region" description="Helical" evidence="1">
    <location>
        <begin position="87"/>
        <end position="107"/>
    </location>
</feature>
<evidence type="ECO:0000256" key="1">
    <source>
        <dbReference type="SAM" id="Phobius"/>
    </source>
</evidence>
<accession>A0A4R1B828</accession>
<gene>
    <name evidence="2" type="ORF">EPD60_16405</name>
</gene>
<keyword evidence="1" id="KW-0812">Transmembrane</keyword>
<sequence length="349" mass="38093">MKPIPAALPLILLSLLAAIWTGWIRGGWELPLPQAAGQHGNLMVNCFLATLILLERAVTFRQWWVRLLPLLNALALLPLLAGAPQAALGMQLAGSVGFAVLCGWLLYRHRELYYLVFLTGALSLVVANSVLLQSGSYPAATGWWVAFLLLTIVAERLELSKFLPRSPAQRNALLACLALILPGLLLPMTTGKWLLAAALGGTGCWLLRYDMARISVRLPGAHRYSGRLLLAGYCWLPVASVLILLQHRIPLGYDAVLHSFFLGFVFSMIFAHAPVILPAVLKKRLTVYHPLLYAWFGWLQVSLLVRIGADIAGDASWRRGALLGNGLPILLFFVTVAVRVSSGLRSGKA</sequence>
<keyword evidence="1" id="KW-0472">Membrane</keyword>
<keyword evidence="3" id="KW-1185">Reference proteome</keyword>
<evidence type="ECO:0008006" key="4">
    <source>
        <dbReference type="Google" id="ProtNLM"/>
    </source>
</evidence>
<dbReference type="RefSeq" id="WP_131450609.1">
    <property type="nucleotide sequence ID" value="NZ_SJZI01000052.1"/>
</dbReference>
<comment type="caution">
    <text evidence="2">The sequence shown here is derived from an EMBL/GenBank/DDBJ whole genome shotgun (WGS) entry which is preliminary data.</text>
</comment>
<name>A0A4R1B828_9BACT</name>
<feature type="transmembrane region" description="Helical" evidence="1">
    <location>
        <begin position="171"/>
        <end position="187"/>
    </location>
</feature>
<feature type="transmembrane region" description="Helical" evidence="1">
    <location>
        <begin position="255"/>
        <end position="280"/>
    </location>
</feature>
<feature type="transmembrane region" description="Helical" evidence="1">
    <location>
        <begin position="63"/>
        <end position="81"/>
    </location>
</feature>
<feature type="transmembrane region" description="Helical" evidence="1">
    <location>
        <begin position="321"/>
        <end position="340"/>
    </location>
</feature>
<reference evidence="2 3" key="1">
    <citation type="submission" date="2019-03" db="EMBL/GenBank/DDBJ databases">
        <authorList>
            <person name="Kim M.K.M."/>
        </authorList>
    </citation>
    <scope>NUCLEOTIDE SEQUENCE [LARGE SCALE GENOMIC DNA]</scope>
    <source>
        <strain evidence="2 3">17J68-12</strain>
    </source>
</reference>
<feature type="transmembrane region" description="Helical" evidence="1">
    <location>
        <begin position="137"/>
        <end position="159"/>
    </location>
</feature>
<protein>
    <recommendedName>
        <fullName evidence="4">NnrS family protein</fullName>
    </recommendedName>
</protein>
<organism evidence="2 3">
    <name type="scientific">Flaviaesturariibacter flavus</name>
    <dbReference type="NCBI Taxonomy" id="2502780"/>
    <lineage>
        <taxon>Bacteria</taxon>
        <taxon>Pseudomonadati</taxon>
        <taxon>Bacteroidota</taxon>
        <taxon>Chitinophagia</taxon>
        <taxon>Chitinophagales</taxon>
        <taxon>Chitinophagaceae</taxon>
        <taxon>Flaviaestuariibacter</taxon>
    </lineage>
</organism>
<feature type="transmembrane region" description="Helical" evidence="1">
    <location>
        <begin position="193"/>
        <end position="209"/>
    </location>
</feature>
<dbReference type="OrthoDB" id="9811974at2"/>
<feature type="transmembrane region" description="Helical" evidence="1">
    <location>
        <begin position="37"/>
        <end position="54"/>
    </location>
</feature>
<evidence type="ECO:0000313" key="3">
    <source>
        <dbReference type="Proteomes" id="UP000295334"/>
    </source>
</evidence>
<dbReference type="EMBL" id="SJZI01000052">
    <property type="protein sequence ID" value="TCJ12133.1"/>
    <property type="molecule type" value="Genomic_DNA"/>
</dbReference>